<dbReference type="AlphaFoldDB" id="A0A6J7K855"/>
<evidence type="ECO:0000256" key="1">
    <source>
        <dbReference type="ARBA" id="ARBA00004651"/>
    </source>
</evidence>
<evidence type="ECO:0000256" key="2">
    <source>
        <dbReference type="ARBA" id="ARBA00022448"/>
    </source>
</evidence>
<evidence type="ECO:0000256" key="4">
    <source>
        <dbReference type="ARBA" id="ARBA00022692"/>
    </source>
</evidence>
<dbReference type="PANTHER" id="PTHR30193">
    <property type="entry name" value="ABC TRANSPORTER PERMEASE PROTEIN"/>
    <property type="match status" value="1"/>
</dbReference>
<feature type="transmembrane region" description="Helical" evidence="7">
    <location>
        <begin position="127"/>
        <end position="152"/>
    </location>
</feature>
<feature type="transmembrane region" description="Helical" evidence="7">
    <location>
        <begin position="280"/>
        <end position="297"/>
    </location>
</feature>
<evidence type="ECO:0000256" key="5">
    <source>
        <dbReference type="ARBA" id="ARBA00022989"/>
    </source>
</evidence>
<comment type="subcellular location">
    <subcellularLocation>
        <location evidence="1">Cell membrane</location>
        <topology evidence="1">Multi-pass membrane protein</topology>
    </subcellularLocation>
</comment>
<dbReference type="PANTHER" id="PTHR30193:SF37">
    <property type="entry name" value="INNER MEMBRANE ABC TRANSPORTER PERMEASE PROTEIN YCJO"/>
    <property type="match status" value="1"/>
</dbReference>
<feature type="transmembrane region" description="Helical" evidence="7">
    <location>
        <begin position="29"/>
        <end position="51"/>
    </location>
</feature>
<dbReference type="PROSITE" id="PS50928">
    <property type="entry name" value="ABC_TM1"/>
    <property type="match status" value="1"/>
</dbReference>
<feature type="domain" description="ABC transmembrane type-1" evidence="8">
    <location>
        <begin position="90"/>
        <end position="298"/>
    </location>
</feature>
<feature type="transmembrane region" description="Helical" evidence="7">
    <location>
        <begin position="94"/>
        <end position="115"/>
    </location>
</feature>
<feature type="transmembrane region" description="Helical" evidence="7">
    <location>
        <begin position="172"/>
        <end position="193"/>
    </location>
</feature>
<evidence type="ECO:0000256" key="3">
    <source>
        <dbReference type="ARBA" id="ARBA00022475"/>
    </source>
</evidence>
<dbReference type="InterPro" id="IPR051393">
    <property type="entry name" value="ABC_transporter_permease"/>
</dbReference>
<proteinExistence type="predicted"/>
<keyword evidence="3" id="KW-1003">Cell membrane</keyword>
<accession>A0A6J7K855</accession>
<reference evidence="9" key="1">
    <citation type="submission" date="2020-05" db="EMBL/GenBank/DDBJ databases">
        <authorList>
            <person name="Chiriac C."/>
            <person name="Salcher M."/>
            <person name="Ghai R."/>
            <person name="Kavagutti S V."/>
        </authorList>
    </citation>
    <scope>NUCLEOTIDE SEQUENCE</scope>
</reference>
<dbReference type="GO" id="GO:0005886">
    <property type="term" value="C:plasma membrane"/>
    <property type="evidence" value="ECO:0007669"/>
    <property type="project" value="UniProtKB-SubCell"/>
</dbReference>
<organism evidence="9">
    <name type="scientific">freshwater metagenome</name>
    <dbReference type="NCBI Taxonomy" id="449393"/>
    <lineage>
        <taxon>unclassified sequences</taxon>
        <taxon>metagenomes</taxon>
        <taxon>ecological metagenomes</taxon>
    </lineage>
</organism>
<sequence length="310" mass="34277">MTSDTATTHLITDVGQSKRFLNRRRRETGLGYLMLAPSLLIFSVFVFYPFFKNFYLGFFRTPPFPGLPARYVGLDQFREVLTSDYFTNSFRVTIVFALLTVPAGIILGLLLAMVANQRLRGIGAYRTIFSSTVATSVAVASVIFGTLLNPQVGLLPWLGLTTNPAILENPKYALFAVAVTTIWQNLGLSFIVMSSGLQAIPDEIIEATEVDGARPWTRFWRVTLPLLSPTVFFAFVVGSIVAFQTFGQIDLLTQGGPIDKTNVLTYAIYKALRDQNEGKAAVLAVALFGVTLLLTTAQMRILERRVHYGN</sequence>
<dbReference type="InterPro" id="IPR000515">
    <property type="entry name" value="MetI-like"/>
</dbReference>
<dbReference type="CDD" id="cd06261">
    <property type="entry name" value="TM_PBP2"/>
    <property type="match status" value="1"/>
</dbReference>
<dbReference type="GO" id="GO:0055085">
    <property type="term" value="P:transmembrane transport"/>
    <property type="evidence" value="ECO:0007669"/>
    <property type="project" value="InterPro"/>
</dbReference>
<dbReference type="Pfam" id="PF00528">
    <property type="entry name" value="BPD_transp_1"/>
    <property type="match status" value="1"/>
</dbReference>
<dbReference type="InterPro" id="IPR035906">
    <property type="entry name" value="MetI-like_sf"/>
</dbReference>
<evidence type="ECO:0000313" key="9">
    <source>
        <dbReference type="EMBL" id="CAB4952260.1"/>
    </source>
</evidence>
<gene>
    <name evidence="9" type="ORF">UFOPK3789_00769</name>
</gene>
<keyword evidence="4 7" id="KW-0812">Transmembrane</keyword>
<protein>
    <submittedName>
        <fullName evidence="9">Unannotated protein</fullName>
    </submittedName>
</protein>
<name>A0A6J7K855_9ZZZZ</name>
<evidence type="ECO:0000259" key="8">
    <source>
        <dbReference type="PROSITE" id="PS50928"/>
    </source>
</evidence>
<feature type="transmembrane region" description="Helical" evidence="7">
    <location>
        <begin position="224"/>
        <end position="243"/>
    </location>
</feature>
<dbReference type="SUPFAM" id="SSF161098">
    <property type="entry name" value="MetI-like"/>
    <property type="match status" value="1"/>
</dbReference>
<keyword evidence="6 7" id="KW-0472">Membrane</keyword>
<keyword evidence="2" id="KW-0813">Transport</keyword>
<dbReference type="EMBL" id="CAFBNL010000034">
    <property type="protein sequence ID" value="CAB4952260.1"/>
    <property type="molecule type" value="Genomic_DNA"/>
</dbReference>
<keyword evidence="5 7" id="KW-1133">Transmembrane helix</keyword>
<evidence type="ECO:0000256" key="7">
    <source>
        <dbReference type="SAM" id="Phobius"/>
    </source>
</evidence>
<evidence type="ECO:0000256" key="6">
    <source>
        <dbReference type="ARBA" id="ARBA00023136"/>
    </source>
</evidence>
<dbReference type="Gene3D" id="1.10.3720.10">
    <property type="entry name" value="MetI-like"/>
    <property type="match status" value="1"/>
</dbReference>